<accession>A0A0B2BJ84</accession>
<keyword evidence="1" id="KW-0472">Membrane</keyword>
<dbReference type="OrthoDB" id="5800709at2"/>
<feature type="signal peptide" evidence="2">
    <location>
        <begin position="1"/>
        <end position="27"/>
    </location>
</feature>
<dbReference type="Proteomes" id="UP000230842">
    <property type="component" value="Unassembled WGS sequence"/>
</dbReference>
<dbReference type="EMBL" id="PGEZ01000001">
    <property type="protein sequence ID" value="PJJ57376.1"/>
    <property type="molecule type" value="Genomic_DNA"/>
</dbReference>
<feature type="transmembrane region" description="Helical" evidence="1">
    <location>
        <begin position="243"/>
        <end position="262"/>
    </location>
</feature>
<evidence type="ECO:0000256" key="1">
    <source>
        <dbReference type="SAM" id="Phobius"/>
    </source>
</evidence>
<keyword evidence="2" id="KW-0732">Signal</keyword>
<keyword evidence="1" id="KW-0812">Transmembrane</keyword>
<dbReference type="InterPro" id="IPR025510">
    <property type="entry name" value="DUF4397"/>
</dbReference>
<evidence type="ECO:0000313" key="5">
    <source>
        <dbReference type="Proteomes" id="UP000230842"/>
    </source>
</evidence>
<evidence type="ECO:0000313" key="4">
    <source>
        <dbReference type="EMBL" id="PJJ57376.1"/>
    </source>
</evidence>
<reference evidence="4 5" key="1">
    <citation type="submission" date="2017-11" db="EMBL/GenBank/DDBJ databases">
        <title>Genomic Encyclopedia of Archaeal and Bacterial Type Strains, Phase II (KMG-II): From Individual Species to Whole Genera.</title>
        <authorList>
            <person name="Goeker M."/>
        </authorList>
    </citation>
    <scope>NUCLEOTIDE SEQUENCE [LARGE SCALE GENOMIC DNA]</scope>
    <source>
        <strain evidence="4 5">DSM 27763</strain>
    </source>
</reference>
<feature type="domain" description="DUF4397" evidence="3">
    <location>
        <begin position="30"/>
        <end position="147"/>
    </location>
</feature>
<protein>
    <submittedName>
        <fullName evidence="4">Uncharacterized protein DUF4397</fullName>
    </submittedName>
</protein>
<dbReference type="RefSeq" id="WP_039350505.1">
    <property type="nucleotide sequence ID" value="NZ_PGEZ01000001.1"/>
</dbReference>
<sequence>MRTLIRTIAGAAAVAASALMFAPAAQAADAQVTVVHGVPGATVDVYANGEALLTDFEPGTVTDPVAIPEGDYDLKVVAAGDGPDGDAVIEANGVAVPGGANLSVVAHLDADGNPVLTPYVNDTSATAPGEARVTVRHDAAAPAVDVRANEEAVFTNLKNPDEASADLPAGTVSADVVLAGTSDVAIGPADLDLAEGVSTIVYAWGSAEDGNLDLAVQTIDGLHSSPSGVPGGTGGQAAGDDAVPFWVIGAGALAAAGAALVLTSRRRSEVR</sequence>
<dbReference type="AlphaFoldDB" id="A0A0B2BJ84"/>
<organism evidence="4 5">
    <name type="scientific">Mumia flava</name>
    <dbReference type="NCBI Taxonomy" id="1348852"/>
    <lineage>
        <taxon>Bacteria</taxon>
        <taxon>Bacillati</taxon>
        <taxon>Actinomycetota</taxon>
        <taxon>Actinomycetes</taxon>
        <taxon>Propionibacteriales</taxon>
        <taxon>Nocardioidaceae</taxon>
        <taxon>Mumia</taxon>
    </lineage>
</organism>
<feature type="chain" id="PRO_5015034391" evidence="2">
    <location>
        <begin position="28"/>
        <end position="271"/>
    </location>
</feature>
<gene>
    <name evidence="4" type="ORF">CLV56_1604</name>
</gene>
<proteinExistence type="predicted"/>
<keyword evidence="1" id="KW-1133">Transmembrane helix</keyword>
<name>A0A0B2BJ84_9ACTN</name>
<comment type="caution">
    <text evidence="4">The sequence shown here is derived from an EMBL/GenBank/DDBJ whole genome shotgun (WGS) entry which is preliminary data.</text>
</comment>
<dbReference type="Pfam" id="PF14344">
    <property type="entry name" value="DUF4397"/>
    <property type="match status" value="1"/>
</dbReference>
<evidence type="ECO:0000259" key="3">
    <source>
        <dbReference type="Pfam" id="PF14344"/>
    </source>
</evidence>
<evidence type="ECO:0000256" key="2">
    <source>
        <dbReference type="SAM" id="SignalP"/>
    </source>
</evidence>
<keyword evidence="5" id="KW-1185">Reference proteome</keyword>